<dbReference type="Gene3D" id="3.40.50.12370">
    <property type="match status" value="1"/>
</dbReference>
<dbReference type="OrthoDB" id="9788959at2"/>
<comment type="similarity">
    <text evidence="1">Belongs to the universal stress protein A family.</text>
</comment>
<evidence type="ECO:0000313" key="4">
    <source>
        <dbReference type="Proteomes" id="UP000321362"/>
    </source>
</evidence>
<dbReference type="RefSeq" id="WP_147055559.1">
    <property type="nucleotide sequence ID" value="NZ_CP042437.1"/>
</dbReference>
<dbReference type="EMBL" id="CP042437">
    <property type="protein sequence ID" value="QEC77661.1"/>
    <property type="molecule type" value="Genomic_DNA"/>
</dbReference>
<dbReference type="InterPro" id="IPR006016">
    <property type="entry name" value="UspA"/>
</dbReference>
<dbReference type="Pfam" id="PF00582">
    <property type="entry name" value="Usp"/>
    <property type="match status" value="1"/>
</dbReference>
<evidence type="ECO:0000259" key="2">
    <source>
        <dbReference type="Pfam" id="PF00582"/>
    </source>
</evidence>
<dbReference type="Proteomes" id="UP000321362">
    <property type="component" value="Chromosome"/>
</dbReference>
<evidence type="ECO:0000256" key="1">
    <source>
        <dbReference type="ARBA" id="ARBA00008791"/>
    </source>
</evidence>
<gene>
    <name evidence="3" type="ORF">FSB76_17570</name>
</gene>
<dbReference type="KEGG" id="mgk:FSB76_17570"/>
<proteinExistence type="inferred from homology"/>
<dbReference type="PRINTS" id="PR01438">
    <property type="entry name" value="UNVRSLSTRESS"/>
</dbReference>
<accession>A0A5B8W1Q2</accession>
<dbReference type="CDD" id="cd00293">
    <property type="entry name" value="USP-like"/>
    <property type="match status" value="1"/>
</dbReference>
<dbReference type="AlphaFoldDB" id="A0A5B8W1Q2"/>
<reference evidence="3 4" key="1">
    <citation type="journal article" date="2013" name="J. Microbiol.">
        <title>Mucilaginibacter ginsenosidivorax sp. nov., with ginsenoside converting activity isolated from sediment.</title>
        <authorList>
            <person name="Kim J.K."/>
            <person name="Choi T.E."/>
            <person name="Liu Q.M."/>
            <person name="Park H.Y."/>
            <person name="Yi T.H."/>
            <person name="Yoon M.H."/>
            <person name="Kim S.C."/>
            <person name="Im W.T."/>
        </authorList>
    </citation>
    <scope>NUCLEOTIDE SEQUENCE [LARGE SCALE GENOMIC DNA]</scope>
    <source>
        <strain evidence="3 4">KHI28</strain>
    </source>
</reference>
<keyword evidence="4" id="KW-1185">Reference proteome</keyword>
<evidence type="ECO:0000313" key="3">
    <source>
        <dbReference type="EMBL" id="QEC77661.1"/>
    </source>
</evidence>
<protein>
    <submittedName>
        <fullName evidence="3">Universal stress protein</fullName>
    </submittedName>
</protein>
<organism evidence="3 4">
    <name type="scientific">Mucilaginibacter ginsenosidivorax</name>
    <dbReference type="NCBI Taxonomy" id="862126"/>
    <lineage>
        <taxon>Bacteria</taxon>
        <taxon>Pseudomonadati</taxon>
        <taxon>Bacteroidota</taxon>
        <taxon>Sphingobacteriia</taxon>
        <taxon>Sphingobacteriales</taxon>
        <taxon>Sphingobacteriaceae</taxon>
        <taxon>Mucilaginibacter</taxon>
    </lineage>
</organism>
<feature type="domain" description="UspA" evidence="2">
    <location>
        <begin position="1"/>
        <end position="152"/>
    </location>
</feature>
<dbReference type="InterPro" id="IPR006015">
    <property type="entry name" value="Universal_stress_UspA"/>
</dbReference>
<sequence>MKTIAVLIDFSERSEHIAKYALHLAKKIKANVLLFNAFLVPADVPMATAQLAWPVYEYEEIKKDAEKTLRKLCDKLKHGLRERPSPGAFMPEISCRCEEGPVVNTLATLEQDKNIVLLVAGTHGADTVSTFVLGNNCRELIDDTKLPLLLVPENAAIKHIERLIFASDLDPNDVKYINAVAGLAHQYAANIVIGNVNPELPTDTKHNKAENSFMQEVVLKVDYKRISYRNFPNEDVKKGLAWVLETEKPDMLVMVHRKSNLLDFFLKSSVTKKMAANTTVPLLVYPYPMDSVPEF</sequence>
<dbReference type="SUPFAM" id="SSF52402">
    <property type="entry name" value="Adenine nucleotide alpha hydrolases-like"/>
    <property type="match status" value="2"/>
</dbReference>
<dbReference type="PANTHER" id="PTHR46268">
    <property type="entry name" value="STRESS RESPONSE PROTEIN NHAX"/>
    <property type="match status" value="1"/>
</dbReference>
<dbReference type="PANTHER" id="PTHR46268:SF6">
    <property type="entry name" value="UNIVERSAL STRESS PROTEIN UP12"/>
    <property type="match status" value="1"/>
</dbReference>
<name>A0A5B8W1Q2_9SPHI</name>